<organism evidence="1 2">
    <name type="scientific">Legionella resiliens</name>
    <dbReference type="NCBI Taxonomy" id="2905958"/>
    <lineage>
        <taxon>Bacteria</taxon>
        <taxon>Pseudomonadati</taxon>
        <taxon>Pseudomonadota</taxon>
        <taxon>Gammaproteobacteria</taxon>
        <taxon>Legionellales</taxon>
        <taxon>Legionellaceae</taxon>
        <taxon>Legionella</taxon>
    </lineage>
</organism>
<evidence type="ECO:0000313" key="1">
    <source>
        <dbReference type="EMBL" id="MCE3532330.1"/>
    </source>
</evidence>
<gene>
    <name evidence="1" type="ORF">LXO92_08060</name>
</gene>
<comment type="caution">
    <text evidence="1">The sequence shown here is derived from an EMBL/GenBank/DDBJ whole genome shotgun (WGS) entry which is preliminary data.</text>
</comment>
<reference evidence="1 2" key="1">
    <citation type="journal article" date="2024" name="Pathogens">
        <title>Characterization of a Novel Species of Legionella Isolated from a Healthcare Facility: Legionella resiliens sp. nov.</title>
        <authorList>
            <person name="Cristino S."/>
            <person name="Pascale M.R."/>
            <person name="Marino F."/>
            <person name="Derelitto C."/>
            <person name="Salaris S."/>
            <person name="Orsini M."/>
            <person name="Squarzoni S."/>
            <person name="Grottola A."/>
            <person name="Girolamini L."/>
        </authorList>
    </citation>
    <scope>NUCLEOTIDE SEQUENCE [LARGE SCALE GENOMIC DNA]</scope>
    <source>
        <strain evidence="1 2">8cVS16</strain>
    </source>
</reference>
<proteinExistence type="predicted"/>
<dbReference type="EMBL" id="JAJTND010000004">
    <property type="protein sequence ID" value="MCE3532330.1"/>
    <property type="molecule type" value="Genomic_DNA"/>
</dbReference>
<evidence type="ECO:0000313" key="2">
    <source>
        <dbReference type="Proteomes" id="UP001320170"/>
    </source>
</evidence>
<protein>
    <recommendedName>
        <fullName evidence="3">DarT domain-containing protein</fullName>
    </recommendedName>
</protein>
<name>A0ABS8X0R2_9GAMM</name>
<sequence>MTIPNYYLRRNLKKLIGKDKYHLYHWCSLKRAQSIINDGYLLSKAMLFGLHFHSNISLVNSLKPHDVKSEAKNGFLDCVFLGNTDWSETDGKSFYGEVGFVLRPEKILPTREFFVYGFNTGRFFHIKPDIEKSCDLSILMDALEKKHTRYEILVRRRVKVNESNISNILCPTSLVENLSTSISAKHLNIPITPIRDSIMNDETIEITDPVDENKNKIILTHKDFIRKSDTYFVKTKFSNCVLELHRNMSDELIEVETQAVIGKVISKNPSPDQTDHLIKKLR</sequence>
<dbReference type="Proteomes" id="UP001320170">
    <property type="component" value="Unassembled WGS sequence"/>
</dbReference>
<dbReference type="RefSeq" id="WP_232890743.1">
    <property type="nucleotide sequence ID" value="NZ_JAJSPM010000005.1"/>
</dbReference>
<evidence type="ECO:0008006" key="3">
    <source>
        <dbReference type="Google" id="ProtNLM"/>
    </source>
</evidence>
<keyword evidence="2" id="KW-1185">Reference proteome</keyword>
<accession>A0ABS8X0R2</accession>